<geneLocation type="plasmid" evidence="2">
    <name>II</name>
</geneLocation>
<organism evidence="1 2">
    <name type="scientific">Neorhizobium galegae bv. officinalis bv. officinalis str. HAMBI 1141</name>
    <dbReference type="NCBI Taxonomy" id="1028801"/>
    <lineage>
        <taxon>Bacteria</taxon>
        <taxon>Pseudomonadati</taxon>
        <taxon>Pseudomonadota</taxon>
        <taxon>Alphaproteobacteria</taxon>
        <taxon>Hyphomicrobiales</taxon>
        <taxon>Rhizobiaceae</taxon>
        <taxon>Rhizobium/Agrobacterium group</taxon>
        <taxon>Neorhizobium</taxon>
    </lineage>
</organism>
<dbReference type="SUPFAM" id="SSF53756">
    <property type="entry name" value="UDP-Glycosyltransferase/glycogen phosphorylase"/>
    <property type="match status" value="1"/>
</dbReference>
<dbReference type="EMBL" id="HG938356">
    <property type="protein sequence ID" value="CDN57394.1"/>
    <property type="molecule type" value="Genomic_DNA"/>
</dbReference>
<dbReference type="Gene3D" id="3.40.50.2000">
    <property type="entry name" value="Glycogen Phosphorylase B"/>
    <property type="match status" value="1"/>
</dbReference>
<proteinExistence type="predicted"/>
<evidence type="ECO:0000313" key="2">
    <source>
        <dbReference type="Proteomes" id="UP000028186"/>
    </source>
</evidence>
<dbReference type="RefSeq" id="WP_040124529.1">
    <property type="nucleotide sequence ID" value="NZ_HG938356.1"/>
</dbReference>
<sequence length="415" mass="45539">MNDAGKRKKLLIVERKLVHNRGHHHTQISALRTYLPDHETSLVAGETYDGFLGAAAGELTAKSVKLAKLRSRLLHGNVFERLEAGFGALKSVRTIKLPPSAFGAQLAEICQGLQLGADDLVIVPTAELDTLESAVELTAILGDAAPRICLRFLNSELGDRNERLRSKRLEAILTNLPANVFLFTETEELSVHFRETFGMPVEGGFYLPCSMNATIIPGARIDRGDRFRIGVFGEPRPEKGSRRLTGIIAALAKLAETRAAPPLDFLIQGSTADFREGGVYGDLRKFQEGEWNIFVSPQDNRISPEEFEQLFHSVDVVLLPYETAIYSLQGSGVVQDAVAAHKPVIHTRYMSMMAFLSHGNGVPATTDQEFAEAILRVAADPLSLQEGTARAAVYFRNALAGNPLLRVLQTSLRDR</sequence>
<dbReference type="PATRIC" id="fig|1028801.3.peg.5158"/>
<evidence type="ECO:0000313" key="1">
    <source>
        <dbReference type="EMBL" id="CDN57394.1"/>
    </source>
</evidence>
<dbReference type="eggNOG" id="ENOG5031BR9">
    <property type="taxonomic scope" value="Bacteria"/>
</dbReference>
<dbReference type="Proteomes" id="UP000028186">
    <property type="component" value="Plasmid pHAMBI1141a"/>
</dbReference>
<dbReference type="HOGENOM" id="CLU_661937_0_0_5"/>
<dbReference type="AlphaFoldDB" id="A0A068TH37"/>
<dbReference type="KEGG" id="ngl:RG1141_PA05590"/>
<keyword evidence="1" id="KW-0614">Plasmid</keyword>
<gene>
    <name evidence="1" type="ORF">RG1141_PA05590</name>
</gene>
<name>A0A068TH37_NEOGA</name>
<accession>A0A068TH37</accession>
<protein>
    <submittedName>
        <fullName evidence="1">Uncharacterized protein</fullName>
    </submittedName>
</protein>
<reference evidence="2" key="1">
    <citation type="journal article" date="2014" name="BMC Genomics">
        <title>Genome sequencing of two Neorhizobium galegae strains reveals a noeT gene responsible for the unusual acetylation of the nodulation factors.</title>
        <authorList>
            <person name="Osterman J."/>
            <person name="Marsh J."/>
            <person name="Laine P.K."/>
            <person name="Zeng Z."/>
            <person name="Alatalo E."/>
            <person name="Sullivan J.T."/>
            <person name="Young J.P."/>
            <person name="Thomas-Oates J."/>
            <person name="Paulin L."/>
            <person name="Lindstrom K."/>
        </authorList>
    </citation>
    <scope>NUCLEOTIDE SEQUENCE [LARGE SCALE GENOMIC DNA]</scope>
    <source>
        <strain evidence="2">HAMBI 1141</strain>
        <plasmid evidence="2">II</plasmid>
    </source>
</reference>